<protein>
    <recommendedName>
        <fullName evidence="8">DUF2207 domain-containing protein</fullName>
    </recommendedName>
</protein>
<gene>
    <name evidence="6" type="ORF">BSZ39_06930</name>
</gene>
<dbReference type="Proteomes" id="UP000185628">
    <property type="component" value="Unassembled WGS sequence"/>
</dbReference>
<organism evidence="6 7">
    <name type="scientific">Bowdeniella nasicola</name>
    <dbReference type="NCBI Taxonomy" id="208480"/>
    <lineage>
        <taxon>Bacteria</taxon>
        <taxon>Bacillati</taxon>
        <taxon>Actinomycetota</taxon>
        <taxon>Actinomycetes</taxon>
        <taxon>Actinomycetales</taxon>
        <taxon>Actinomycetaceae</taxon>
        <taxon>Bowdeniella</taxon>
    </lineage>
</organism>
<feature type="signal peptide" evidence="3">
    <location>
        <begin position="1"/>
        <end position="30"/>
    </location>
</feature>
<dbReference type="AlphaFoldDB" id="A0A1Q5Q236"/>
<dbReference type="OrthoDB" id="143710at2"/>
<feature type="domain" description="Predicted membrane protein YciQ-like C-terminal" evidence="5">
    <location>
        <begin position="317"/>
        <end position="535"/>
    </location>
</feature>
<feature type="compositionally biased region" description="Gly residues" evidence="1">
    <location>
        <begin position="582"/>
        <end position="598"/>
    </location>
</feature>
<evidence type="ECO:0000313" key="6">
    <source>
        <dbReference type="EMBL" id="OKL53923.1"/>
    </source>
</evidence>
<feature type="transmembrane region" description="Helical" evidence="2">
    <location>
        <begin position="455"/>
        <end position="474"/>
    </location>
</feature>
<evidence type="ECO:0000256" key="3">
    <source>
        <dbReference type="SAM" id="SignalP"/>
    </source>
</evidence>
<evidence type="ECO:0008006" key="8">
    <source>
        <dbReference type="Google" id="ProtNLM"/>
    </source>
</evidence>
<dbReference type="Pfam" id="PF20990">
    <property type="entry name" value="DUF2207_C"/>
    <property type="match status" value="1"/>
</dbReference>
<evidence type="ECO:0000256" key="2">
    <source>
        <dbReference type="SAM" id="Phobius"/>
    </source>
</evidence>
<accession>A0A1Q5Q236</accession>
<comment type="caution">
    <text evidence="6">The sequence shown here is derived from an EMBL/GenBank/DDBJ whole genome shotgun (WGS) entry which is preliminary data.</text>
</comment>
<feature type="transmembrane region" description="Helical" evidence="2">
    <location>
        <begin position="248"/>
        <end position="274"/>
    </location>
</feature>
<keyword evidence="2" id="KW-1133">Transmembrane helix</keyword>
<dbReference type="EMBL" id="MQVR01000034">
    <property type="protein sequence ID" value="OKL53923.1"/>
    <property type="molecule type" value="Genomic_DNA"/>
</dbReference>
<evidence type="ECO:0000259" key="5">
    <source>
        <dbReference type="Pfam" id="PF20990"/>
    </source>
</evidence>
<feature type="domain" description="DUF2207" evidence="4">
    <location>
        <begin position="37"/>
        <end position="177"/>
    </location>
</feature>
<feature type="chain" id="PRO_5012999368" description="DUF2207 domain-containing protein" evidence="3">
    <location>
        <begin position="31"/>
        <end position="598"/>
    </location>
</feature>
<dbReference type="InterPro" id="IPR048389">
    <property type="entry name" value="YciQ-like_C"/>
</dbReference>
<keyword evidence="7" id="KW-1185">Reference proteome</keyword>
<evidence type="ECO:0000313" key="7">
    <source>
        <dbReference type="Proteomes" id="UP000185628"/>
    </source>
</evidence>
<feature type="region of interest" description="Disordered" evidence="1">
    <location>
        <begin position="579"/>
        <end position="598"/>
    </location>
</feature>
<keyword evidence="3" id="KW-0732">Signal</keyword>
<dbReference type="Pfam" id="PF09972">
    <property type="entry name" value="DUF2207"/>
    <property type="match status" value="1"/>
</dbReference>
<reference evidence="7" key="1">
    <citation type="submission" date="2016-12" db="EMBL/GenBank/DDBJ databases">
        <authorList>
            <person name="Meng X."/>
        </authorList>
    </citation>
    <scope>NUCLEOTIDE SEQUENCE [LARGE SCALE GENOMIC DNA]</scope>
    <source>
        <strain evidence="7">DSM 19116</strain>
    </source>
</reference>
<keyword evidence="2" id="KW-0472">Membrane</keyword>
<keyword evidence="2" id="KW-0812">Transmembrane</keyword>
<feature type="transmembrane region" description="Helical" evidence="2">
    <location>
        <begin position="432"/>
        <end position="449"/>
    </location>
</feature>
<evidence type="ECO:0000256" key="1">
    <source>
        <dbReference type="SAM" id="MobiDB-lite"/>
    </source>
</evidence>
<dbReference type="InterPro" id="IPR018702">
    <property type="entry name" value="DUF2207"/>
</dbReference>
<name>A0A1Q5Q236_9ACTO</name>
<dbReference type="RefSeq" id="WP_073716641.1">
    <property type="nucleotide sequence ID" value="NZ_MQVR01000034.1"/>
</dbReference>
<evidence type="ECO:0000259" key="4">
    <source>
        <dbReference type="Pfam" id="PF09972"/>
    </source>
</evidence>
<proteinExistence type="predicted"/>
<sequence length="598" mass="63356">MLERLKPTRIGALVAAILVAFLAVVAPAQADDDQADISSMLITGALQSDGSLKLQMKLTMEFDGQHGPYLVFGQDTELDEDPNHYQHVELKIDGVQSSTGAPAGYQTENEDRATIVKIGDEGQTIDGTHEYTIDYRLTGIVRPAGSYDGAPNKDVVDWRAIAPGGFEVPIPVFRADIDLTAKPEAVVCYAGSANSTDVCNSFQMNGTVAEMPAFLSAKEGIRLIAEFPAGTFPDAKLELAKRPTWSNVWGLTPITGGGSALALAGGLAGILAYARKQRRDERYLDLPPGVAAISGAQPKGRVPTPEIPVSFTPLTQPAGMLGTLTDGSADEPDVVATTLDLARRGFISIEKRERKNKDDDYVLHRLEPESGGAELKDFEKTFLDTVFDSDSSVRISKVGEELASASGTLKSDLDAAVVEAGWYRTSPTLARGVWGAIGAVLFVLGVVWIPLSLWFHWPMLIAIVFLVLGLAVLLNSDAAPVRTAEGSVINDQLEGFKKYVMAAEAGQLTVSEAAGYYEPLLPLAVALGLETEWENACRKAMIATGSDLTMPYWYLPGMTAHSFSSAISDAMSSSISAVSSSSGGGVSGGGGSMGGGSW</sequence>